<accession>U6G9F9</accession>
<keyword evidence="1" id="KW-0547">Nucleotide-binding</keyword>
<reference evidence="3" key="2">
    <citation type="submission" date="2013-10" db="EMBL/GenBank/DDBJ databases">
        <authorList>
            <person name="Aslett M."/>
        </authorList>
    </citation>
    <scope>NUCLEOTIDE SEQUENCE</scope>
    <source>
        <strain evidence="3">Houghton</strain>
    </source>
</reference>
<protein>
    <submittedName>
        <fullName evidence="3">Ras family domain-containing protein, putative</fullName>
    </submittedName>
</protein>
<evidence type="ECO:0000256" key="2">
    <source>
        <dbReference type="SAM" id="MobiDB-lite"/>
    </source>
</evidence>
<dbReference type="Gene3D" id="3.40.50.300">
    <property type="entry name" value="P-loop containing nucleotide triphosphate hydrolases"/>
    <property type="match status" value="1"/>
</dbReference>
<dbReference type="EMBL" id="HG670486">
    <property type="protein sequence ID" value="CDI76896.1"/>
    <property type="molecule type" value="Genomic_DNA"/>
</dbReference>
<evidence type="ECO:0000313" key="4">
    <source>
        <dbReference type="Proteomes" id="UP000018050"/>
    </source>
</evidence>
<dbReference type="Proteomes" id="UP000018050">
    <property type="component" value="Unassembled WGS sequence"/>
</dbReference>
<feature type="region of interest" description="Disordered" evidence="2">
    <location>
        <begin position="392"/>
        <end position="481"/>
    </location>
</feature>
<dbReference type="RefSeq" id="XP_013252642.1">
    <property type="nucleotide sequence ID" value="XM_013397188.1"/>
</dbReference>
<dbReference type="AlphaFoldDB" id="U6G9F9"/>
<dbReference type="InterPro" id="IPR027417">
    <property type="entry name" value="P-loop_NTPase"/>
</dbReference>
<sequence>MVPPADVRRSPAATRKPSVEAAPRSAPLNGRPHVDTTSCTALTAGGPPSLDRPAASQLTLWAQAGLSAVSGLVPSSLPLLPPQGPLKPPISSIGAPGGASGNISYCETKNAQQTTTRTRPNFSALPWAPPFRSSKRRLWSSPGSLRSQHGTSRPLLGPSGPPSRGTHDPMRMMGPPQACRLKGLGLQGSKLQHRASAGDLLLLQQQQQRQQKGLAGVRREASWGHFFRGPRKIEERRGNTQSPDIRVPVASWSLLTVFNFSGAAKAPAEAAATAANDAAAADAKKSLYSSDAKTPGECAAAAAATLVAARETDGAAAAVSAVSALPRETPQQQHEEEMWGSLDGHAMLNVPRPEEAACAALEAAATAADSLSAFVPRLNIAAVSAPPAAAAVAKGKAKPGTVSETTGKAARLTRAAKPHGQAAPAEETSTATAAAPAPVAAAAATARTHTMPTAALSPSQADSAAPEADKGEQAEATEATEAVATAAAAALAATTASATPATVDGGCTRIPHPADSPPDSSRVVPPLMWKGIPVSDWAPEKLCNSSRLNSSRLSSSRLSNSSTSWWGPLASLSRRRWAVFDMPRPLRLKIVTIGPPCSGKSCLVRRFCERRFAGSHPGAPECGGGPPKRGPQAARTIGLDFGLRDVQLPTEETVRLHFFDISGDPQYSEAVEGAAEGCDVLLVVFDAAEPNSLRAAAETLERIRATANSALEALRASILSRLCSLRTQRPSLTLLCLDCCCVCLRISYAAAQAAATQHSTSDSNRLTDAAAMLAPKE</sequence>
<dbReference type="PANTHER" id="PTHR47978">
    <property type="match status" value="1"/>
</dbReference>
<organism evidence="3 4">
    <name type="scientific">Eimeria acervulina</name>
    <name type="common">Coccidian parasite</name>
    <dbReference type="NCBI Taxonomy" id="5801"/>
    <lineage>
        <taxon>Eukaryota</taxon>
        <taxon>Sar</taxon>
        <taxon>Alveolata</taxon>
        <taxon>Apicomplexa</taxon>
        <taxon>Conoidasida</taxon>
        <taxon>Coccidia</taxon>
        <taxon>Eucoccidiorida</taxon>
        <taxon>Eimeriorina</taxon>
        <taxon>Eimeriidae</taxon>
        <taxon>Eimeria</taxon>
    </lineage>
</organism>
<dbReference type="SUPFAM" id="SSF52540">
    <property type="entry name" value="P-loop containing nucleoside triphosphate hydrolases"/>
    <property type="match status" value="1"/>
</dbReference>
<gene>
    <name evidence="3" type="ORF">EAH_00020290</name>
</gene>
<name>U6G9F9_EIMAC</name>
<dbReference type="GO" id="GO:0003924">
    <property type="term" value="F:GTPase activity"/>
    <property type="evidence" value="ECO:0007669"/>
    <property type="project" value="InterPro"/>
</dbReference>
<dbReference type="InterPro" id="IPR001806">
    <property type="entry name" value="Small_GTPase"/>
</dbReference>
<dbReference type="Pfam" id="PF00071">
    <property type="entry name" value="Ras"/>
    <property type="match status" value="1"/>
</dbReference>
<dbReference type="OrthoDB" id="9989112at2759"/>
<dbReference type="OMA" id="TARTHTM"/>
<feature type="compositionally biased region" description="Low complexity" evidence="2">
    <location>
        <begin position="150"/>
        <end position="164"/>
    </location>
</feature>
<feature type="region of interest" description="Disordered" evidence="2">
    <location>
        <begin position="1"/>
        <end position="51"/>
    </location>
</feature>
<feature type="region of interest" description="Disordered" evidence="2">
    <location>
        <begin position="110"/>
        <end position="173"/>
    </location>
</feature>
<dbReference type="PROSITE" id="PS51419">
    <property type="entry name" value="RAB"/>
    <property type="match status" value="1"/>
</dbReference>
<feature type="region of interest" description="Disordered" evidence="2">
    <location>
        <begin position="497"/>
        <end position="522"/>
    </location>
</feature>
<feature type="compositionally biased region" description="Polar residues" evidence="2">
    <location>
        <begin position="110"/>
        <end position="121"/>
    </location>
</feature>
<feature type="compositionally biased region" description="Low complexity" evidence="2">
    <location>
        <begin position="422"/>
        <end position="455"/>
    </location>
</feature>
<dbReference type="GO" id="GO:0005525">
    <property type="term" value="F:GTP binding"/>
    <property type="evidence" value="ECO:0007669"/>
    <property type="project" value="InterPro"/>
</dbReference>
<dbReference type="GeneID" id="25270099"/>
<reference evidence="3" key="1">
    <citation type="submission" date="2013-10" db="EMBL/GenBank/DDBJ databases">
        <title>Genomic analysis of the causative agents of coccidiosis in chickens.</title>
        <authorList>
            <person name="Reid A.J."/>
            <person name="Blake D."/>
            <person name="Billington K."/>
            <person name="Browne H."/>
            <person name="Dunn M."/>
            <person name="Hung S."/>
            <person name="Kawahara F."/>
            <person name="Miranda-Saavedra D."/>
            <person name="Mourier T."/>
            <person name="Nagra H."/>
            <person name="Otto T.D."/>
            <person name="Rawlings N."/>
            <person name="Sanchez A."/>
            <person name="Sanders M."/>
            <person name="Subramaniam C."/>
            <person name="Tay Y."/>
            <person name="Dear P."/>
            <person name="Doerig C."/>
            <person name="Gruber A."/>
            <person name="Parkinson J."/>
            <person name="Shirley M."/>
            <person name="Wan K.L."/>
            <person name="Berriman M."/>
            <person name="Tomley F."/>
            <person name="Pain A."/>
        </authorList>
    </citation>
    <scope>NUCLEOTIDE SEQUENCE</scope>
    <source>
        <strain evidence="3">Houghton</strain>
    </source>
</reference>
<keyword evidence="4" id="KW-1185">Reference proteome</keyword>
<proteinExistence type="predicted"/>
<evidence type="ECO:0000256" key="1">
    <source>
        <dbReference type="ARBA" id="ARBA00022741"/>
    </source>
</evidence>
<dbReference type="VEuPathDB" id="ToxoDB:EAH_00020290"/>
<evidence type="ECO:0000313" key="3">
    <source>
        <dbReference type="EMBL" id="CDI76896.1"/>
    </source>
</evidence>